<dbReference type="GO" id="GO:0003712">
    <property type="term" value="F:transcription coregulator activity"/>
    <property type="evidence" value="ECO:0007669"/>
    <property type="project" value="TreeGrafter"/>
</dbReference>
<name>A0A7M7JSM5_VARDE</name>
<dbReference type="InterPro" id="IPR021384">
    <property type="entry name" value="Mediator_Med21"/>
</dbReference>
<dbReference type="GO" id="GO:0016592">
    <property type="term" value="C:mediator complex"/>
    <property type="evidence" value="ECO:0007669"/>
    <property type="project" value="UniProtKB-UniRule"/>
</dbReference>
<dbReference type="KEGG" id="vde:111248354"/>
<evidence type="ECO:0000256" key="2">
    <source>
        <dbReference type="ARBA" id="ARBA00023015"/>
    </source>
</evidence>
<reference evidence="8" key="1">
    <citation type="submission" date="2021-01" db="UniProtKB">
        <authorList>
            <consortium name="EnsemblMetazoa"/>
        </authorList>
    </citation>
    <scope>IDENTIFICATION</scope>
</reference>
<dbReference type="OrthoDB" id="526653at2759"/>
<dbReference type="CTD" id="9412"/>
<protein>
    <recommendedName>
        <fullName evidence="6">Mediator of RNA polymerase II transcription subunit 21</fullName>
    </recommendedName>
</protein>
<keyword evidence="3 6" id="KW-0010">Activator</keyword>
<accession>A0A7M7JSM5</accession>
<dbReference type="Gene3D" id="6.10.280.10">
    <property type="entry name" value="Mediator complex, subunit Med21"/>
    <property type="match status" value="1"/>
</dbReference>
<comment type="subunit">
    <text evidence="6">Component of the Mediator complex.</text>
</comment>
<dbReference type="Pfam" id="PF11221">
    <property type="entry name" value="Med21"/>
    <property type="match status" value="1"/>
</dbReference>
<dbReference type="PANTHER" id="PTHR13381">
    <property type="entry name" value="RNA POLYMERASE II HOLOENZYME COMPONENT SRB7"/>
    <property type="match status" value="1"/>
</dbReference>
<feature type="region of interest" description="Disordered" evidence="7">
    <location>
        <begin position="129"/>
        <end position="152"/>
    </location>
</feature>
<dbReference type="GeneID" id="111248354"/>
<dbReference type="InterPro" id="IPR037212">
    <property type="entry name" value="Med7/Med21-like"/>
</dbReference>
<comment type="subcellular location">
    <subcellularLocation>
        <location evidence="1 6">Nucleus</location>
    </subcellularLocation>
</comment>
<keyword evidence="5 6" id="KW-0539">Nucleus</keyword>
<dbReference type="SUPFAM" id="SSF140718">
    <property type="entry name" value="Mediator hinge subcomplex-like"/>
    <property type="match status" value="1"/>
</dbReference>
<sequence length="152" mass="16537">MAGQPVTGEAFVYPPEWGKQAENFCNSIGVLQQLAQPSPFPELEKSSKIAPQPQEDYAALFATMIARTAKDMDVLIDSLPSEEAAPELQANNLERLEVENADAALRLKEVVARGEGLLRQVQGALSEIAGQQLSARQPPPLPNREPPRGDHQ</sequence>
<dbReference type="FunCoup" id="A0A7M7JSM5">
    <property type="interactions" value="1035"/>
</dbReference>
<dbReference type="EnsemblMetazoa" id="XM_022800551">
    <property type="protein sequence ID" value="XP_022656286"/>
    <property type="gene ID" value="LOC111248354"/>
</dbReference>
<keyword evidence="9" id="KW-1185">Reference proteome</keyword>
<dbReference type="PANTHER" id="PTHR13381:SF0">
    <property type="entry name" value="MEDIATOR OF RNA POLYMERASE II TRANSCRIPTION SUBUNIT 21"/>
    <property type="match status" value="1"/>
</dbReference>
<keyword evidence="2 6" id="KW-0805">Transcription regulation</keyword>
<evidence type="ECO:0000313" key="9">
    <source>
        <dbReference type="Proteomes" id="UP000594260"/>
    </source>
</evidence>
<dbReference type="OMA" id="DSFPIEA"/>
<dbReference type="Proteomes" id="UP000594260">
    <property type="component" value="Unplaced"/>
</dbReference>
<comment type="similarity">
    <text evidence="6">Belongs to the Mediator complex subunit 21 family.</text>
</comment>
<evidence type="ECO:0000256" key="1">
    <source>
        <dbReference type="ARBA" id="ARBA00004123"/>
    </source>
</evidence>
<dbReference type="AlphaFoldDB" id="A0A7M7JSM5"/>
<evidence type="ECO:0000256" key="6">
    <source>
        <dbReference type="RuleBase" id="RU366036"/>
    </source>
</evidence>
<evidence type="ECO:0000256" key="5">
    <source>
        <dbReference type="ARBA" id="ARBA00023242"/>
    </source>
</evidence>
<proteinExistence type="inferred from homology"/>
<dbReference type="InParanoid" id="A0A7M7JSM5"/>
<evidence type="ECO:0000313" key="8">
    <source>
        <dbReference type="EnsemblMetazoa" id="XP_022656286"/>
    </source>
</evidence>
<dbReference type="GO" id="GO:0006357">
    <property type="term" value="P:regulation of transcription by RNA polymerase II"/>
    <property type="evidence" value="ECO:0007669"/>
    <property type="project" value="TreeGrafter"/>
</dbReference>
<dbReference type="RefSeq" id="XP_022656286.1">
    <property type="nucleotide sequence ID" value="XM_022800551.1"/>
</dbReference>
<evidence type="ECO:0000256" key="3">
    <source>
        <dbReference type="ARBA" id="ARBA00023159"/>
    </source>
</evidence>
<keyword evidence="4 6" id="KW-0804">Transcription</keyword>
<organism evidence="8 9">
    <name type="scientific">Varroa destructor</name>
    <name type="common">Honeybee mite</name>
    <dbReference type="NCBI Taxonomy" id="109461"/>
    <lineage>
        <taxon>Eukaryota</taxon>
        <taxon>Metazoa</taxon>
        <taxon>Ecdysozoa</taxon>
        <taxon>Arthropoda</taxon>
        <taxon>Chelicerata</taxon>
        <taxon>Arachnida</taxon>
        <taxon>Acari</taxon>
        <taxon>Parasitiformes</taxon>
        <taxon>Mesostigmata</taxon>
        <taxon>Gamasina</taxon>
        <taxon>Dermanyssoidea</taxon>
        <taxon>Varroidae</taxon>
        <taxon>Varroa</taxon>
    </lineage>
</organism>
<comment type="function">
    <text evidence="6">Component of the Mediator complex, a coactivator involved in the regulated transcription of nearly all RNA polymerase II-dependent genes. Mediator functions as a bridge to convey information from gene-specific regulatory proteins to the basal RNA polymerase II transcription machinery. Mediator is recruited to promoters by direct interactions with regulatory proteins and serves as a scaffold for the assembly of a functional preinitiation complex with RNA polymerase II and the general transcription factors.</text>
</comment>
<evidence type="ECO:0000256" key="7">
    <source>
        <dbReference type="SAM" id="MobiDB-lite"/>
    </source>
</evidence>
<evidence type="ECO:0000256" key="4">
    <source>
        <dbReference type="ARBA" id="ARBA00023163"/>
    </source>
</evidence>